<name>H2B0S8_KAZAF</name>
<feature type="compositionally biased region" description="Low complexity" evidence="1">
    <location>
        <begin position="34"/>
        <end position="47"/>
    </location>
</feature>
<accession>H2B0S8</accession>
<evidence type="ECO:0000313" key="3">
    <source>
        <dbReference type="Proteomes" id="UP000005220"/>
    </source>
</evidence>
<reference evidence="2 3" key="1">
    <citation type="journal article" date="2011" name="Proc. Natl. Acad. Sci. U.S.A.">
        <title>Evolutionary erosion of yeast sex chromosomes by mating-type switching accidents.</title>
        <authorList>
            <person name="Gordon J.L."/>
            <person name="Armisen D."/>
            <person name="Proux-Wera E."/>
            <person name="Oheigeartaigh S.S."/>
            <person name="Byrne K.P."/>
            <person name="Wolfe K.H."/>
        </authorList>
    </citation>
    <scope>NUCLEOTIDE SEQUENCE [LARGE SCALE GENOMIC DNA]</scope>
    <source>
        <strain evidence="3">ATCC 22294 / BCRC 22015 / CBS 2517 / CECT 1963 / NBRC 1671 / NRRL Y-8276</strain>
    </source>
</reference>
<dbReference type="InParanoid" id="H2B0S8"/>
<dbReference type="OrthoDB" id="4064025at2759"/>
<dbReference type="HOGENOM" id="CLU_792700_0_0_1"/>
<dbReference type="EMBL" id="HE650830">
    <property type="protein sequence ID" value="CCF60228.1"/>
    <property type="molecule type" value="Genomic_DNA"/>
</dbReference>
<feature type="region of interest" description="Disordered" evidence="1">
    <location>
        <begin position="1"/>
        <end position="56"/>
    </location>
</feature>
<keyword evidence="3" id="KW-1185">Reference proteome</keyword>
<gene>
    <name evidence="2" type="primary">KAFR0J01630</name>
    <name evidence="2" type="ORF">KAFR_0J01630</name>
</gene>
<sequence length="360" mass="40700">MVKRSHSEDANASSVKHNDDEQTLEESAVTTRPTTSSSISSINSLLNKKAKDDTNTAKKSLRIEVLKELGIKDIEKLEPIDQDVFHKYVSIRLTRERRSLEELRQGNIEKLDSLIDKCINSEKFSSASMNKLLDIIGTSRDQPDSSNDKFSVSPVPKKRKLESPHLSSPRHLMSYKENIPTLNESEELQNESRQFKLPAPHNQASNQAYLGYATVPPPNAYQSHGSGTPQHVRYDNNEPRQLSPNVTPAQYSNMTQYGAQYPQPFYGQDMRQPVLVMQRPPAGETPYLNPPQTTLAPTSPYGNEQYFPPSRKPIANHRRSQSAIVSLPSDMRQQQNRNQQNFPSRPVNFLIHTPKHPPPA</sequence>
<dbReference type="eggNOG" id="ENOG502S5H5">
    <property type="taxonomic scope" value="Eukaryota"/>
</dbReference>
<dbReference type="FunCoup" id="H2B0S8">
    <property type="interactions" value="78"/>
</dbReference>
<dbReference type="GeneID" id="13883878"/>
<feature type="compositionally biased region" description="Low complexity" evidence="1">
    <location>
        <begin position="332"/>
        <end position="341"/>
    </location>
</feature>
<dbReference type="RefSeq" id="XP_003959363.1">
    <property type="nucleotide sequence ID" value="XM_003959314.1"/>
</dbReference>
<organism evidence="2 3">
    <name type="scientific">Kazachstania africana (strain ATCC 22294 / BCRC 22015 / CBS 2517 / CECT 1963 / NBRC 1671 / NRRL Y-8276)</name>
    <name type="common">Yeast</name>
    <name type="synonym">Kluyveromyces africanus</name>
    <dbReference type="NCBI Taxonomy" id="1071382"/>
    <lineage>
        <taxon>Eukaryota</taxon>
        <taxon>Fungi</taxon>
        <taxon>Dikarya</taxon>
        <taxon>Ascomycota</taxon>
        <taxon>Saccharomycotina</taxon>
        <taxon>Saccharomycetes</taxon>
        <taxon>Saccharomycetales</taxon>
        <taxon>Saccharomycetaceae</taxon>
        <taxon>Kazachstania</taxon>
    </lineage>
</organism>
<proteinExistence type="predicted"/>
<evidence type="ECO:0000256" key="1">
    <source>
        <dbReference type="SAM" id="MobiDB-lite"/>
    </source>
</evidence>
<evidence type="ECO:0000313" key="2">
    <source>
        <dbReference type="EMBL" id="CCF60228.1"/>
    </source>
</evidence>
<protein>
    <submittedName>
        <fullName evidence="2">Uncharacterized protein</fullName>
    </submittedName>
</protein>
<dbReference type="KEGG" id="kaf:KAFR_0J01630"/>
<dbReference type="Proteomes" id="UP000005220">
    <property type="component" value="Chromosome 10"/>
</dbReference>
<dbReference type="AlphaFoldDB" id="H2B0S8"/>
<feature type="region of interest" description="Disordered" evidence="1">
    <location>
        <begin position="137"/>
        <end position="175"/>
    </location>
</feature>
<feature type="region of interest" description="Disordered" evidence="1">
    <location>
        <begin position="312"/>
        <end position="360"/>
    </location>
</feature>